<sequence length="246" mass="29662">MVYFGRFIFLMRSDNLLRTRNCLLNLYQNASKCTLNRLKDTILPPKPKKPEPPFLLYVKHVKPIFLKETPDMRYSLILKRASKEWAELDFTEKECFIDQYNTKFEVYKNELKEYNDSLTDEQRQLWKKKKKEYEKINSDVGNKRKYEMLGKPKKPPNAYFCYISSKKNNKNPDMPSKEWIKLLTTSWKELSEAEKESYITKATQLQTQYYKDLEKWEMEMIQSGHIDVVRSKILTKYKNTKKENKE</sequence>
<feature type="domain" description="HMG box" evidence="4">
    <location>
        <begin position="47"/>
        <end position="115"/>
    </location>
</feature>
<dbReference type="PANTHER" id="PTHR48112">
    <property type="entry name" value="HIGH MOBILITY GROUP PROTEIN DSP1"/>
    <property type="match status" value="1"/>
</dbReference>
<dbReference type="RefSeq" id="XP_033353257.1">
    <property type="nucleotide sequence ID" value="XM_033497366.1"/>
</dbReference>
<dbReference type="Pfam" id="PF09011">
    <property type="entry name" value="HMG_box_2"/>
    <property type="match status" value="1"/>
</dbReference>
<dbReference type="Pfam" id="PF00505">
    <property type="entry name" value="HMG_box"/>
    <property type="match status" value="1"/>
</dbReference>
<evidence type="ECO:0000313" key="5">
    <source>
        <dbReference type="Proteomes" id="UP000504631"/>
    </source>
</evidence>
<dbReference type="GO" id="GO:0005634">
    <property type="term" value="C:nucleus"/>
    <property type="evidence" value="ECO:0007669"/>
    <property type="project" value="UniProtKB-UniRule"/>
</dbReference>
<dbReference type="InterPro" id="IPR009071">
    <property type="entry name" value="HMG_box_dom"/>
</dbReference>
<evidence type="ECO:0000259" key="4">
    <source>
        <dbReference type="PROSITE" id="PS50118"/>
    </source>
</evidence>
<keyword evidence="3" id="KW-0175">Coiled coil</keyword>
<evidence type="ECO:0000256" key="1">
    <source>
        <dbReference type="ARBA" id="ARBA00023125"/>
    </source>
</evidence>
<feature type="DNA-binding region" description="HMG box" evidence="2">
    <location>
        <begin position="47"/>
        <end position="115"/>
    </location>
</feature>
<dbReference type="GeneID" id="117235394"/>
<organism evidence="5 6">
    <name type="scientific">Bombus vosnesenskii</name>
    <dbReference type="NCBI Taxonomy" id="207650"/>
    <lineage>
        <taxon>Eukaryota</taxon>
        <taxon>Metazoa</taxon>
        <taxon>Ecdysozoa</taxon>
        <taxon>Arthropoda</taxon>
        <taxon>Hexapoda</taxon>
        <taxon>Insecta</taxon>
        <taxon>Pterygota</taxon>
        <taxon>Neoptera</taxon>
        <taxon>Endopterygota</taxon>
        <taxon>Hymenoptera</taxon>
        <taxon>Apocrita</taxon>
        <taxon>Aculeata</taxon>
        <taxon>Apoidea</taxon>
        <taxon>Anthophila</taxon>
        <taxon>Apidae</taxon>
        <taxon>Bombus</taxon>
        <taxon>Pyrobombus</taxon>
    </lineage>
</organism>
<keyword evidence="2" id="KW-0539">Nucleus</keyword>
<dbReference type="PROSITE" id="PS50118">
    <property type="entry name" value="HMG_BOX_2"/>
    <property type="match status" value="2"/>
</dbReference>
<dbReference type="Proteomes" id="UP000504631">
    <property type="component" value="Unplaced"/>
</dbReference>
<dbReference type="GO" id="GO:0006357">
    <property type="term" value="P:regulation of transcription by RNA polymerase II"/>
    <property type="evidence" value="ECO:0007669"/>
    <property type="project" value="TreeGrafter"/>
</dbReference>
<keyword evidence="1 2" id="KW-0238">DNA-binding</keyword>
<feature type="domain" description="HMG box" evidence="4">
    <location>
        <begin position="152"/>
        <end position="217"/>
    </location>
</feature>
<protein>
    <submittedName>
        <fullName evidence="6">Transcription factor A, mitochondrial-like isoform X1</fullName>
    </submittedName>
</protein>
<dbReference type="PANTHER" id="PTHR48112:SF22">
    <property type="entry name" value="MITOCHONDRIAL TRANSCRIPTION FACTOR A, ISOFORM B"/>
    <property type="match status" value="1"/>
</dbReference>
<dbReference type="GO" id="GO:0003677">
    <property type="term" value="F:DNA binding"/>
    <property type="evidence" value="ECO:0007669"/>
    <property type="project" value="UniProtKB-UniRule"/>
</dbReference>
<evidence type="ECO:0000313" key="6">
    <source>
        <dbReference type="RefSeq" id="XP_033353257.1"/>
    </source>
</evidence>
<dbReference type="Gene3D" id="1.10.30.10">
    <property type="entry name" value="High mobility group box domain"/>
    <property type="match status" value="2"/>
</dbReference>
<reference evidence="6" key="1">
    <citation type="submission" date="2025-08" db="UniProtKB">
        <authorList>
            <consortium name="RefSeq"/>
        </authorList>
    </citation>
    <scope>IDENTIFICATION</scope>
    <source>
        <tissue evidence="6">Muscle</tissue>
    </source>
</reference>
<dbReference type="InterPro" id="IPR050342">
    <property type="entry name" value="HMGB"/>
</dbReference>
<evidence type="ECO:0000256" key="2">
    <source>
        <dbReference type="PROSITE-ProRule" id="PRU00267"/>
    </source>
</evidence>
<feature type="DNA-binding region" description="HMG box" evidence="2">
    <location>
        <begin position="152"/>
        <end position="217"/>
    </location>
</feature>
<dbReference type="InterPro" id="IPR036910">
    <property type="entry name" value="HMG_box_dom_sf"/>
</dbReference>
<name>A0A6J3KJB9_9HYME</name>
<feature type="coiled-coil region" evidence="3">
    <location>
        <begin position="97"/>
        <end position="124"/>
    </location>
</feature>
<evidence type="ECO:0000256" key="3">
    <source>
        <dbReference type="SAM" id="Coils"/>
    </source>
</evidence>
<dbReference type="SMART" id="SM00398">
    <property type="entry name" value="HMG"/>
    <property type="match status" value="2"/>
</dbReference>
<gene>
    <name evidence="6" type="primary">LOC117235394</name>
</gene>
<proteinExistence type="predicted"/>
<accession>A0A6J3KJB9</accession>
<dbReference type="CTD" id="7019"/>
<dbReference type="SUPFAM" id="SSF47095">
    <property type="entry name" value="HMG-box"/>
    <property type="match status" value="2"/>
</dbReference>
<dbReference type="AlphaFoldDB" id="A0A6J3KJB9"/>
<keyword evidence="5" id="KW-1185">Reference proteome</keyword>
<dbReference type="KEGG" id="bvk:117235394"/>